<dbReference type="PRINTS" id="PR00111">
    <property type="entry name" value="ABHYDROLASE"/>
</dbReference>
<comment type="similarity">
    <text evidence="1">Belongs to the AB hydrolase superfamily.</text>
</comment>
<sequence length="282" mass="30502">MPAPTTVGNTTVARVAAARHHVRSLGREDGPVLLLVHGFGTDQQCWNRMLPAFLPTHRVVLLDLAGAGGFDPAAYEREKYVTLDGYAADLVELCEELDLRDVVLVGHSVSSMIAARAALRAPERFAQVVMIAPSARYTDDPATGYDGGFSTEDVAELLDSLDVNYLSWTATVAPMIMGNPERPELGEEFTESFRQLHPGTARDFARATFHTDSRELLTRVTTPTLVLKCRDDALAPDSAVQEVVDRLPHATLVALQASGHCPHVSAPDETAAAVLAHLRRSA</sequence>
<feature type="domain" description="AB hydrolase-1" evidence="2">
    <location>
        <begin position="33"/>
        <end position="273"/>
    </location>
</feature>
<protein>
    <submittedName>
        <fullName evidence="3">Sigma-B regulation protein RsbQ</fullName>
    </submittedName>
</protein>
<dbReference type="Gene3D" id="3.40.50.1820">
    <property type="entry name" value="alpha/beta hydrolase"/>
    <property type="match status" value="1"/>
</dbReference>
<evidence type="ECO:0000256" key="1">
    <source>
        <dbReference type="ARBA" id="ARBA00008645"/>
    </source>
</evidence>
<dbReference type="AlphaFoldDB" id="A0A7W4TR66"/>
<gene>
    <name evidence="3" type="ORF">FHR75_004391</name>
</gene>
<evidence type="ECO:0000313" key="4">
    <source>
        <dbReference type="Proteomes" id="UP000533269"/>
    </source>
</evidence>
<reference evidence="3 4" key="2">
    <citation type="submission" date="2020-08" db="EMBL/GenBank/DDBJ databases">
        <authorList>
            <person name="Partida-Martinez L."/>
            <person name="Huntemann M."/>
            <person name="Clum A."/>
            <person name="Wang J."/>
            <person name="Palaniappan K."/>
            <person name="Ritter S."/>
            <person name="Chen I.-M."/>
            <person name="Stamatis D."/>
            <person name="Reddy T."/>
            <person name="O'Malley R."/>
            <person name="Daum C."/>
            <person name="Shapiro N."/>
            <person name="Ivanova N."/>
            <person name="Kyrpides N."/>
            <person name="Woyke T."/>
        </authorList>
    </citation>
    <scope>NUCLEOTIDE SEQUENCE [LARGE SCALE GENOMIC DNA]</scope>
    <source>
        <strain evidence="3 4">AS2.23</strain>
    </source>
</reference>
<proteinExistence type="inferred from homology"/>
<dbReference type="InterPro" id="IPR000073">
    <property type="entry name" value="AB_hydrolase_1"/>
</dbReference>
<dbReference type="InterPro" id="IPR029058">
    <property type="entry name" value="AB_hydrolase_fold"/>
</dbReference>
<dbReference type="Pfam" id="PF12697">
    <property type="entry name" value="Abhydrolase_6"/>
    <property type="match status" value="1"/>
</dbReference>
<dbReference type="RefSeq" id="WP_183393144.1">
    <property type="nucleotide sequence ID" value="NZ_JACHVY010000009.1"/>
</dbReference>
<dbReference type="Proteomes" id="UP000533269">
    <property type="component" value="Unassembled WGS sequence"/>
</dbReference>
<organism evidence="3 4">
    <name type="scientific">Kineococcus radiotolerans</name>
    <dbReference type="NCBI Taxonomy" id="131568"/>
    <lineage>
        <taxon>Bacteria</taxon>
        <taxon>Bacillati</taxon>
        <taxon>Actinomycetota</taxon>
        <taxon>Actinomycetes</taxon>
        <taxon>Kineosporiales</taxon>
        <taxon>Kineosporiaceae</taxon>
        <taxon>Kineococcus</taxon>
    </lineage>
</organism>
<dbReference type="GO" id="GO:0003824">
    <property type="term" value="F:catalytic activity"/>
    <property type="evidence" value="ECO:0007669"/>
    <property type="project" value="UniProtKB-ARBA"/>
</dbReference>
<dbReference type="EMBL" id="JACHVY010000009">
    <property type="protein sequence ID" value="MBB2903549.1"/>
    <property type="molecule type" value="Genomic_DNA"/>
</dbReference>
<comment type="caution">
    <text evidence="3">The sequence shown here is derived from an EMBL/GenBank/DDBJ whole genome shotgun (WGS) entry which is preliminary data.</text>
</comment>
<reference evidence="3 4" key="1">
    <citation type="submission" date="2020-08" db="EMBL/GenBank/DDBJ databases">
        <title>The Agave Microbiome: Exploring the role of microbial communities in plant adaptations to desert environments.</title>
        <authorList>
            <person name="Partida-Martinez L.P."/>
        </authorList>
    </citation>
    <scope>NUCLEOTIDE SEQUENCE [LARGE SCALE GENOMIC DNA]</scope>
    <source>
        <strain evidence="3 4">AS2.23</strain>
    </source>
</reference>
<evidence type="ECO:0000313" key="3">
    <source>
        <dbReference type="EMBL" id="MBB2903549.1"/>
    </source>
</evidence>
<accession>A0A7W4TR66</accession>
<name>A0A7W4TR66_KINRA</name>
<evidence type="ECO:0000259" key="2">
    <source>
        <dbReference type="Pfam" id="PF12697"/>
    </source>
</evidence>
<dbReference type="SUPFAM" id="SSF53474">
    <property type="entry name" value="alpha/beta-Hydrolases"/>
    <property type="match status" value="1"/>
</dbReference>
<dbReference type="PANTHER" id="PTHR43039">
    <property type="entry name" value="ESTERASE-RELATED"/>
    <property type="match status" value="1"/>
</dbReference>